<sequence length="212" mass="23624">MSENIHIQEPSVDLEAFRNQIQAAYLESMKLARPRLHLGEVEVVVVNNPRVVIPEMGMVGRTIDSKNVVVSLDPHHPNLSTTLETDLLKTLLHEYHHCARQAALGFPQTLLDALISEGLADNFQIEITGGKPPRWAVALTEAELTQATKMAEMEYSNPGYDHKGWFFGSKDQGIPRWAGYSLGFKIVSDYLRAHHQESSSSLHALPSGEFVL</sequence>
<comment type="caution">
    <text evidence="2">The sequence shown here is derived from an EMBL/GenBank/DDBJ whole genome shotgun (WGS) entry which is preliminary data.</text>
</comment>
<reference evidence="2 3" key="1">
    <citation type="journal article" date="2015" name="Nature">
        <title>rRNA introns, odd ribosomes, and small enigmatic genomes across a large radiation of phyla.</title>
        <authorList>
            <person name="Brown C.T."/>
            <person name="Hug L.A."/>
            <person name="Thomas B.C."/>
            <person name="Sharon I."/>
            <person name="Castelle C.J."/>
            <person name="Singh A."/>
            <person name="Wilkins M.J."/>
            <person name="Williams K.H."/>
            <person name="Banfield J.F."/>
        </authorList>
    </citation>
    <scope>NUCLEOTIDE SEQUENCE [LARGE SCALE GENOMIC DNA]</scope>
</reference>
<evidence type="ECO:0000259" key="1">
    <source>
        <dbReference type="Pfam" id="PF10026"/>
    </source>
</evidence>
<dbReference type="PATRIC" id="fig|1618354.3.peg.168"/>
<dbReference type="Pfam" id="PF10026">
    <property type="entry name" value="DUF2268"/>
    <property type="match status" value="1"/>
</dbReference>
<dbReference type="InterPro" id="IPR018728">
    <property type="entry name" value="DUF2268"/>
</dbReference>
<dbReference type="EMBL" id="LCOA01000004">
    <property type="protein sequence ID" value="KKU70149.1"/>
    <property type="molecule type" value="Genomic_DNA"/>
</dbReference>
<evidence type="ECO:0000313" key="2">
    <source>
        <dbReference type="EMBL" id="KKU70149.1"/>
    </source>
</evidence>
<evidence type="ECO:0000313" key="3">
    <source>
        <dbReference type="Proteomes" id="UP000034565"/>
    </source>
</evidence>
<name>A0A0G1SKZ4_9BACT</name>
<feature type="domain" description="DUF2268" evidence="1">
    <location>
        <begin position="41"/>
        <end position="209"/>
    </location>
</feature>
<protein>
    <recommendedName>
        <fullName evidence="1">DUF2268 domain-containing protein</fullName>
    </recommendedName>
</protein>
<accession>A0A0G1SKZ4</accession>
<gene>
    <name evidence="2" type="ORF">UX92_C0004G0026</name>
</gene>
<dbReference type="AlphaFoldDB" id="A0A0G1SKZ4"/>
<proteinExistence type="predicted"/>
<organism evidence="2 3">
    <name type="scientific">Candidatus Amesbacteria bacterium GW2011_GWA1_47_20</name>
    <dbReference type="NCBI Taxonomy" id="1618354"/>
    <lineage>
        <taxon>Bacteria</taxon>
        <taxon>Candidatus Amesiibacteriota</taxon>
    </lineage>
</organism>
<dbReference type="Proteomes" id="UP000034565">
    <property type="component" value="Unassembled WGS sequence"/>
</dbReference>